<reference evidence="5" key="2">
    <citation type="submission" date="2016-01" db="EMBL/GenBank/DDBJ databases">
        <title>Six Aerococcus type strain genome sequencing and assembly using PacBio and Illumina Hiseq.</title>
        <authorList>
            <person name="Carkaci D."/>
            <person name="Dargis R."/>
            <person name="Nielsen X.C."/>
            <person name="Skovgaard O."/>
            <person name="Fuursted K."/>
            <person name="Christensen J.J."/>
        </authorList>
    </citation>
    <scope>NUCLEOTIDE SEQUENCE [LARGE SCALE GENOMIC DNA]</scope>
    <source>
        <strain evidence="5">CCUG28094</strain>
    </source>
</reference>
<name>A0A0U4WQ27_9LACT</name>
<reference evidence="1 5" key="1">
    <citation type="journal article" date="2016" name="Genome Announc.">
        <title>Complete Genome Sequences of Aerococcus christensenii CCUG 28831T, Aerococcus sanguinicola CCUG 43001T, Aerococcus urinae CCUG 36881T, Aerococcus urinaeequi CCUG 28094T, Aerococcus urinaehominis CCUG 42038 BT, and Aerococcus viridans CCUG 4311T.</title>
        <authorList>
            <person name="Carkaci D."/>
            <person name="Dargis R."/>
            <person name="Nielsen X.C."/>
            <person name="Skovgaard O."/>
            <person name="Fuursted K."/>
            <person name="Christensen J.J."/>
        </authorList>
    </citation>
    <scope>NUCLEOTIDE SEQUENCE [LARGE SCALE GENOMIC DNA]</scope>
    <source>
        <strain evidence="1 5">CCUG28094</strain>
    </source>
</reference>
<dbReference type="EMBL" id="CP114063">
    <property type="protein sequence ID" value="WAT23897.1"/>
    <property type="molecule type" value="Genomic_DNA"/>
</dbReference>
<dbReference type="Pfam" id="PF02583">
    <property type="entry name" value="Trns_repr_metal"/>
    <property type="match status" value="1"/>
</dbReference>
<dbReference type="CDD" id="cd10155">
    <property type="entry name" value="BsYrkD-like_DUF156"/>
    <property type="match status" value="1"/>
</dbReference>
<dbReference type="Gene3D" id="1.20.58.1000">
    <property type="entry name" value="Metal-sensitive repressor, helix protomer"/>
    <property type="match status" value="1"/>
</dbReference>
<reference evidence="3" key="4">
    <citation type="submission" date="2022-12" db="EMBL/GenBank/DDBJ databases">
        <title>Whole genome sequence analysis of a duck derived balloon bacteium Aerococcus urinaeequi henan2020.</title>
        <authorList>
            <person name="Zhang H."/>
            <person name="Qiao H.X."/>
            <person name="Bian C.Z."/>
            <person name="Shu J.C."/>
        </authorList>
    </citation>
    <scope>NUCLEOTIDE SEQUENCE</scope>
    <source>
        <strain evidence="3">2020-HN-1</strain>
    </source>
</reference>
<dbReference type="EMBL" id="CP116590">
    <property type="protein sequence ID" value="WCG37148.1"/>
    <property type="molecule type" value="Genomic_DNA"/>
</dbReference>
<dbReference type="AlphaFoldDB" id="A0A0U4WQ27"/>
<reference evidence="2 6" key="3">
    <citation type="submission" date="2020-07" db="EMBL/GenBank/DDBJ databases">
        <title>Draft Genome Sequences of Lactobacillales Isolated from the International Space Station.</title>
        <authorList>
            <person name="Bharadwaj A.R."/>
            <person name="Singh N.K."/>
            <person name="Wood J.M."/>
            <person name="Debieu M."/>
            <person name="O'Hara N.B."/>
            <person name="Karouia F."/>
            <person name="Mason C.E."/>
            <person name="Venkateswaran K."/>
        </authorList>
    </citation>
    <scope>NUCLEOTIDE SEQUENCE [LARGE SCALE GENOMIC DNA]</scope>
    <source>
        <strain evidence="2 6">151250015-1-258-55</strain>
    </source>
</reference>
<accession>A0A0U4WQ27</accession>
<dbReference type="EMBL" id="JACGAN010000007">
    <property type="protein sequence ID" value="MBA5746522.1"/>
    <property type="molecule type" value="Genomic_DNA"/>
</dbReference>
<protein>
    <submittedName>
        <fullName evidence="1">Cytoplasmic protein</fullName>
    </submittedName>
    <submittedName>
        <fullName evidence="4">Metal-sensitive transcriptional regulator</fullName>
    </submittedName>
</protein>
<evidence type="ECO:0000313" key="4">
    <source>
        <dbReference type="EMBL" id="WCG37148.1"/>
    </source>
</evidence>
<evidence type="ECO:0000313" key="6">
    <source>
        <dbReference type="Proteomes" id="UP000540056"/>
    </source>
</evidence>
<dbReference type="RefSeq" id="WP_016896863.1">
    <property type="nucleotide sequence ID" value="NZ_CANSXX010000016.1"/>
</dbReference>
<reference evidence="4" key="5">
    <citation type="submission" date="2023-01" db="EMBL/GenBank/DDBJ databases">
        <title>Oxazolidinone resistance genes in florfenicol resistant enterococci from beef cattle and veal calves at slaughter.</title>
        <authorList>
            <person name="Biggel M."/>
        </authorList>
    </citation>
    <scope>NUCLEOTIDE SEQUENCE</scope>
    <source>
        <strain evidence="4">K79-1</strain>
    </source>
</reference>
<dbReference type="PANTHER" id="PTHR33677">
    <property type="entry name" value="TRANSCRIPTIONAL REPRESSOR FRMR-RELATED"/>
    <property type="match status" value="1"/>
</dbReference>
<dbReference type="GO" id="GO:0003677">
    <property type="term" value="F:DNA binding"/>
    <property type="evidence" value="ECO:0007669"/>
    <property type="project" value="InterPro"/>
</dbReference>
<gene>
    <name evidence="1" type="ORF">AWM74_01185</name>
    <name evidence="2" type="ORF">H3232_04790</name>
    <name evidence="3" type="ORF">OZ415_06435</name>
    <name evidence="4" type="ORF">PML80_06365</name>
</gene>
<dbReference type="Proteomes" id="UP000067698">
    <property type="component" value="Chromosome"/>
</dbReference>
<dbReference type="GO" id="GO:0046872">
    <property type="term" value="F:metal ion binding"/>
    <property type="evidence" value="ECO:0007669"/>
    <property type="project" value="InterPro"/>
</dbReference>
<dbReference type="InterPro" id="IPR038390">
    <property type="entry name" value="Metal_Tscrpt_repr_sf"/>
</dbReference>
<organism evidence="4 7">
    <name type="scientific">Aerococcus urinaeequi</name>
    <dbReference type="NCBI Taxonomy" id="51665"/>
    <lineage>
        <taxon>Bacteria</taxon>
        <taxon>Bacillati</taxon>
        <taxon>Bacillota</taxon>
        <taxon>Bacilli</taxon>
        <taxon>Lactobacillales</taxon>
        <taxon>Aerococcaceae</taxon>
        <taxon>Aerococcus</taxon>
    </lineage>
</organism>
<dbReference type="PANTHER" id="PTHR33677:SF5">
    <property type="entry name" value="TRANSCRIPTIONAL REPRESSOR FRMR"/>
    <property type="match status" value="1"/>
</dbReference>
<dbReference type="GO" id="GO:0045892">
    <property type="term" value="P:negative regulation of DNA-templated transcription"/>
    <property type="evidence" value="ECO:0007669"/>
    <property type="project" value="UniProtKB-ARBA"/>
</dbReference>
<dbReference type="OrthoDB" id="9798732at2"/>
<evidence type="ECO:0000313" key="3">
    <source>
        <dbReference type="EMBL" id="WAT23897.1"/>
    </source>
</evidence>
<evidence type="ECO:0000313" key="1">
    <source>
        <dbReference type="EMBL" id="AMB96930.1"/>
    </source>
</evidence>
<dbReference type="InterPro" id="IPR003735">
    <property type="entry name" value="Metal_Tscrpt_repr"/>
</dbReference>
<evidence type="ECO:0000313" key="2">
    <source>
        <dbReference type="EMBL" id="MBA5746522.1"/>
    </source>
</evidence>
<dbReference type="Proteomes" id="UP000540056">
    <property type="component" value="Unassembled WGS sequence"/>
</dbReference>
<keyword evidence="6" id="KW-1185">Reference proteome</keyword>
<evidence type="ECO:0000313" key="7">
    <source>
        <dbReference type="Proteomes" id="UP001179483"/>
    </source>
</evidence>
<dbReference type="EMBL" id="CP014162">
    <property type="protein sequence ID" value="AMB96930.1"/>
    <property type="molecule type" value="Genomic_DNA"/>
</dbReference>
<proteinExistence type="predicted"/>
<dbReference type="KEGG" id="aui:APT62_03545"/>
<sequence>MEYDKKIVNRLKRSDGQLHGVLNMMEEGKDCVDIVTQLSAVRSSIDRTISLIVAENLVECVQENIKDGSTGEERIQQAIQLLMKSR</sequence>
<evidence type="ECO:0000313" key="5">
    <source>
        <dbReference type="Proteomes" id="UP000067698"/>
    </source>
</evidence>
<dbReference type="GeneID" id="92866162"/>
<dbReference type="Proteomes" id="UP001164714">
    <property type="component" value="Chromosome"/>
</dbReference>
<dbReference type="Proteomes" id="UP001179483">
    <property type="component" value="Chromosome"/>
</dbReference>